<dbReference type="EMBL" id="JBIGHW010000006">
    <property type="protein sequence ID" value="MFG6441545.1"/>
    <property type="molecule type" value="Genomic_DNA"/>
</dbReference>
<dbReference type="PANTHER" id="PTHR43798:SF33">
    <property type="entry name" value="HYDROLASE, PUTATIVE (AFU_ORTHOLOGUE AFUA_2G14860)-RELATED"/>
    <property type="match status" value="1"/>
</dbReference>
<organism evidence="2 3">
    <name type="scientific">Pelomonas margarita</name>
    <dbReference type="NCBI Taxonomy" id="3299031"/>
    <lineage>
        <taxon>Bacteria</taxon>
        <taxon>Pseudomonadati</taxon>
        <taxon>Pseudomonadota</taxon>
        <taxon>Betaproteobacteria</taxon>
        <taxon>Burkholderiales</taxon>
        <taxon>Sphaerotilaceae</taxon>
        <taxon>Roseateles</taxon>
    </lineage>
</organism>
<dbReference type="InterPro" id="IPR029058">
    <property type="entry name" value="AB_hydrolase_fold"/>
</dbReference>
<protein>
    <submittedName>
        <fullName evidence="2">Alpha/beta fold hydrolase</fullName>
    </submittedName>
</protein>
<dbReference type="PANTHER" id="PTHR43798">
    <property type="entry name" value="MONOACYLGLYCEROL LIPASE"/>
    <property type="match status" value="1"/>
</dbReference>
<dbReference type="Proteomes" id="UP001606301">
    <property type="component" value="Unassembled WGS sequence"/>
</dbReference>
<dbReference type="GO" id="GO:0016787">
    <property type="term" value="F:hydrolase activity"/>
    <property type="evidence" value="ECO:0007669"/>
    <property type="project" value="UniProtKB-KW"/>
</dbReference>
<sequence length="289" mass="31313">MTATSALLAPPPPVDRHFLRLPGGRLLHYRTAGASQPGEPPLLLAHAGPGSSAGLVPLMQQLARHRRVIAPDMPGNGDSEPLDLPRTEIADYLAPMLALLDALGVPQVDFCGQHTGAHIGCELALRQPARVRRLVLDGLALFEPELRAQMQARYAPAMVPDDFGGHLAWAWHFVNNMFVHFPHFMQDPAHRLNHGPVPPPAVRQALVVEMLKALPSYHLAYQAAFAHPTSERLPLLQHATLLMAVDGDPLARYLDAAARLLPAATVARMPREGRADAIEAFLAAPPARP</sequence>
<reference evidence="2 3" key="1">
    <citation type="submission" date="2024-08" db="EMBL/GenBank/DDBJ databases">
        <authorList>
            <person name="Lu H."/>
        </authorList>
    </citation>
    <scope>NUCLEOTIDE SEQUENCE [LARGE SCALE GENOMIC DNA]</scope>
    <source>
        <strain evidence="2 3">LKC17W</strain>
    </source>
</reference>
<dbReference type="SUPFAM" id="SSF53474">
    <property type="entry name" value="alpha/beta-Hydrolases"/>
    <property type="match status" value="1"/>
</dbReference>
<dbReference type="Pfam" id="PF00561">
    <property type="entry name" value="Abhydrolase_1"/>
    <property type="match status" value="1"/>
</dbReference>
<dbReference type="RefSeq" id="WP_394397898.1">
    <property type="nucleotide sequence ID" value="NZ_JBIGHW010000006.1"/>
</dbReference>
<dbReference type="InterPro" id="IPR000073">
    <property type="entry name" value="AB_hydrolase_1"/>
</dbReference>
<evidence type="ECO:0000313" key="2">
    <source>
        <dbReference type="EMBL" id="MFG6441545.1"/>
    </source>
</evidence>
<evidence type="ECO:0000313" key="3">
    <source>
        <dbReference type="Proteomes" id="UP001606301"/>
    </source>
</evidence>
<gene>
    <name evidence="2" type="ORF">ACG0Z3_12740</name>
</gene>
<proteinExistence type="predicted"/>
<dbReference type="InterPro" id="IPR050266">
    <property type="entry name" value="AB_hydrolase_sf"/>
</dbReference>
<dbReference type="PRINTS" id="PR00111">
    <property type="entry name" value="ABHYDROLASE"/>
</dbReference>
<accession>A0ABW7FJP8</accession>
<name>A0ABW7FJP8_9BURK</name>
<feature type="domain" description="AB hydrolase-1" evidence="1">
    <location>
        <begin position="40"/>
        <end position="262"/>
    </location>
</feature>
<keyword evidence="2" id="KW-0378">Hydrolase</keyword>
<dbReference type="Gene3D" id="3.40.50.1820">
    <property type="entry name" value="alpha/beta hydrolase"/>
    <property type="match status" value="1"/>
</dbReference>
<evidence type="ECO:0000259" key="1">
    <source>
        <dbReference type="Pfam" id="PF00561"/>
    </source>
</evidence>
<keyword evidence="3" id="KW-1185">Reference proteome</keyword>
<comment type="caution">
    <text evidence="2">The sequence shown here is derived from an EMBL/GenBank/DDBJ whole genome shotgun (WGS) entry which is preliminary data.</text>
</comment>